<feature type="signal peptide" evidence="1">
    <location>
        <begin position="1"/>
        <end position="19"/>
    </location>
</feature>
<comment type="caution">
    <text evidence="3">The sequence shown here is derived from an EMBL/GenBank/DDBJ whole genome shotgun (WGS) entry which is preliminary data.</text>
</comment>
<feature type="domain" description="Ecp2 effector protein-like" evidence="2">
    <location>
        <begin position="46"/>
        <end position="143"/>
    </location>
</feature>
<proteinExistence type="predicted"/>
<evidence type="ECO:0000256" key="1">
    <source>
        <dbReference type="SAM" id="SignalP"/>
    </source>
</evidence>
<dbReference type="EMBL" id="JAULSY010000019">
    <property type="protein sequence ID" value="KAK0671652.1"/>
    <property type="molecule type" value="Genomic_DNA"/>
</dbReference>
<name>A0AA39ZIG9_9PEZI</name>
<organism evidence="3 4">
    <name type="scientific">Cercophora samala</name>
    <dbReference type="NCBI Taxonomy" id="330535"/>
    <lineage>
        <taxon>Eukaryota</taxon>
        <taxon>Fungi</taxon>
        <taxon>Dikarya</taxon>
        <taxon>Ascomycota</taxon>
        <taxon>Pezizomycotina</taxon>
        <taxon>Sordariomycetes</taxon>
        <taxon>Sordariomycetidae</taxon>
        <taxon>Sordariales</taxon>
        <taxon>Lasiosphaeriaceae</taxon>
        <taxon>Cercophora</taxon>
    </lineage>
</organism>
<dbReference type="AlphaFoldDB" id="A0AA39ZIG9"/>
<dbReference type="Proteomes" id="UP001174997">
    <property type="component" value="Unassembled WGS sequence"/>
</dbReference>
<dbReference type="InterPro" id="IPR029226">
    <property type="entry name" value="Ecp2-like"/>
</dbReference>
<protein>
    <submittedName>
        <fullName evidence="3">Necrosis-inducing factor-domain-containing protein</fullName>
    </submittedName>
</protein>
<feature type="chain" id="PRO_5041402242" evidence="1">
    <location>
        <begin position="20"/>
        <end position="162"/>
    </location>
</feature>
<evidence type="ECO:0000313" key="3">
    <source>
        <dbReference type="EMBL" id="KAK0671652.1"/>
    </source>
</evidence>
<keyword evidence="1" id="KW-0732">Signal</keyword>
<reference evidence="3" key="1">
    <citation type="submission" date="2023-06" db="EMBL/GenBank/DDBJ databases">
        <title>Genome-scale phylogeny and comparative genomics of the fungal order Sordariales.</title>
        <authorList>
            <consortium name="Lawrence Berkeley National Laboratory"/>
            <person name="Hensen N."/>
            <person name="Bonometti L."/>
            <person name="Westerberg I."/>
            <person name="Brannstrom I.O."/>
            <person name="Guillou S."/>
            <person name="Cros-Aarteil S."/>
            <person name="Calhoun S."/>
            <person name="Haridas S."/>
            <person name="Kuo A."/>
            <person name="Mondo S."/>
            <person name="Pangilinan J."/>
            <person name="Riley R."/>
            <person name="Labutti K."/>
            <person name="Andreopoulos B."/>
            <person name="Lipzen A."/>
            <person name="Chen C."/>
            <person name="Yanf M."/>
            <person name="Daum C."/>
            <person name="Ng V."/>
            <person name="Clum A."/>
            <person name="Steindorff A."/>
            <person name="Ohm R."/>
            <person name="Martin F."/>
            <person name="Silar P."/>
            <person name="Natvig D."/>
            <person name="Lalanne C."/>
            <person name="Gautier V."/>
            <person name="Ament-Velasquez S.L."/>
            <person name="Kruys A."/>
            <person name="Hutchinson M.I."/>
            <person name="Powell A.J."/>
            <person name="Barry K."/>
            <person name="Miller A.N."/>
            <person name="Grigoriev I.V."/>
            <person name="Debuchy R."/>
            <person name="Gladieux P."/>
            <person name="Thoren M.H."/>
            <person name="Johannesson H."/>
        </authorList>
    </citation>
    <scope>NUCLEOTIDE SEQUENCE</scope>
    <source>
        <strain evidence="3">CBS 307.81</strain>
    </source>
</reference>
<evidence type="ECO:0000313" key="4">
    <source>
        <dbReference type="Proteomes" id="UP001174997"/>
    </source>
</evidence>
<gene>
    <name evidence="3" type="ORF">QBC41DRAFT_371634</name>
</gene>
<dbReference type="Pfam" id="PF14856">
    <property type="entry name" value="Hce2"/>
    <property type="match status" value="1"/>
</dbReference>
<sequence length="162" mass="18014">MQLTTILTTLLGAAALTQAAPTPDLNENTLNKATPSNLGLAKRTDQCGHSTFINTGNSNSPLASDCERMANNLSGKGYWTYTSFEVQRKLASYGTCSFWITPGQIWMGTTFIGDQDVKDVVRDSIRMFRRSDGRVAAEGVMKCGDKFATPEDYRMKWWIQRN</sequence>
<evidence type="ECO:0000259" key="2">
    <source>
        <dbReference type="Pfam" id="PF14856"/>
    </source>
</evidence>
<keyword evidence="4" id="KW-1185">Reference proteome</keyword>
<accession>A0AA39ZIG9</accession>